<keyword evidence="1" id="KW-1133">Transmembrane helix</keyword>
<gene>
    <name evidence="2" type="ORF">HPB52_012366</name>
</gene>
<name>A0A9D4SUC1_RHISA</name>
<organism evidence="2 3">
    <name type="scientific">Rhipicephalus sanguineus</name>
    <name type="common">Brown dog tick</name>
    <name type="synonym">Ixodes sanguineus</name>
    <dbReference type="NCBI Taxonomy" id="34632"/>
    <lineage>
        <taxon>Eukaryota</taxon>
        <taxon>Metazoa</taxon>
        <taxon>Ecdysozoa</taxon>
        <taxon>Arthropoda</taxon>
        <taxon>Chelicerata</taxon>
        <taxon>Arachnida</taxon>
        <taxon>Acari</taxon>
        <taxon>Parasitiformes</taxon>
        <taxon>Ixodida</taxon>
        <taxon>Ixodoidea</taxon>
        <taxon>Ixodidae</taxon>
        <taxon>Rhipicephalinae</taxon>
        <taxon>Rhipicephalus</taxon>
        <taxon>Rhipicephalus</taxon>
    </lineage>
</organism>
<dbReference type="Proteomes" id="UP000821837">
    <property type="component" value="Chromosome 6"/>
</dbReference>
<evidence type="ECO:0000313" key="3">
    <source>
        <dbReference type="Proteomes" id="UP000821837"/>
    </source>
</evidence>
<reference evidence="2" key="2">
    <citation type="submission" date="2021-09" db="EMBL/GenBank/DDBJ databases">
        <authorList>
            <person name="Jia N."/>
            <person name="Wang J."/>
            <person name="Shi W."/>
            <person name="Du L."/>
            <person name="Sun Y."/>
            <person name="Zhan W."/>
            <person name="Jiang J."/>
            <person name="Wang Q."/>
            <person name="Zhang B."/>
            <person name="Ji P."/>
            <person name="Sakyi L.B."/>
            <person name="Cui X."/>
            <person name="Yuan T."/>
            <person name="Jiang B."/>
            <person name="Yang W."/>
            <person name="Lam T.T.-Y."/>
            <person name="Chang Q."/>
            <person name="Ding S."/>
            <person name="Wang X."/>
            <person name="Zhu J."/>
            <person name="Ruan X."/>
            <person name="Zhao L."/>
            <person name="Wei J."/>
            <person name="Que T."/>
            <person name="Du C."/>
            <person name="Cheng J."/>
            <person name="Dai P."/>
            <person name="Han X."/>
            <person name="Huang E."/>
            <person name="Gao Y."/>
            <person name="Liu J."/>
            <person name="Shao H."/>
            <person name="Ye R."/>
            <person name="Li L."/>
            <person name="Wei W."/>
            <person name="Wang X."/>
            <person name="Wang C."/>
            <person name="Huo Q."/>
            <person name="Li W."/>
            <person name="Guo W."/>
            <person name="Chen H."/>
            <person name="Chen S."/>
            <person name="Zhou L."/>
            <person name="Zhou L."/>
            <person name="Ni X."/>
            <person name="Tian J."/>
            <person name="Zhou Y."/>
            <person name="Sheng Y."/>
            <person name="Liu T."/>
            <person name="Pan Y."/>
            <person name="Xia L."/>
            <person name="Li J."/>
            <person name="Zhao F."/>
            <person name="Cao W."/>
        </authorList>
    </citation>
    <scope>NUCLEOTIDE SEQUENCE</scope>
    <source>
        <strain evidence="2">Rsan-2018</strain>
        <tissue evidence="2">Larvae</tissue>
    </source>
</reference>
<keyword evidence="1" id="KW-0472">Membrane</keyword>
<proteinExistence type="predicted"/>
<evidence type="ECO:0008006" key="4">
    <source>
        <dbReference type="Google" id="ProtNLM"/>
    </source>
</evidence>
<keyword evidence="1" id="KW-0812">Transmembrane</keyword>
<dbReference type="AlphaFoldDB" id="A0A9D4SUC1"/>
<sequence>MDADLRAHVNVPVVLINHAGLYVIIAELGVSILGCFCVLTYSFTSYAMLKRNAEEVRQYIAASSDVAKVAVDQKTGAGDQPAAAGGNKIGDALSSTVVIPATTGPVNGSRSLATQHGRAGNRIDVSSARPNSDTFPVLARQRASGKQRPDVVQDGGSNEDTATLTIVEPWLPATVTAANVPVSAIVN</sequence>
<keyword evidence="3" id="KW-1185">Reference proteome</keyword>
<reference evidence="2" key="1">
    <citation type="journal article" date="2020" name="Cell">
        <title>Large-Scale Comparative Analyses of Tick Genomes Elucidate Their Genetic Diversity and Vector Capacities.</title>
        <authorList>
            <consortium name="Tick Genome and Microbiome Consortium (TIGMIC)"/>
            <person name="Jia N."/>
            <person name="Wang J."/>
            <person name="Shi W."/>
            <person name="Du L."/>
            <person name="Sun Y."/>
            <person name="Zhan W."/>
            <person name="Jiang J.F."/>
            <person name="Wang Q."/>
            <person name="Zhang B."/>
            <person name="Ji P."/>
            <person name="Bell-Sakyi L."/>
            <person name="Cui X.M."/>
            <person name="Yuan T.T."/>
            <person name="Jiang B.G."/>
            <person name="Yang W.F."/>
            <person name="Lam T.T."/>
            <person name="Chang Q.C."/>
            <person name="Ding S.J."/>
            <person name="Wang X.J."/>
            <person name="Zhu J.G."/>
            <person name="Ruan X.D."/>
            <person name="Zhao L."/>
            <person name="Wei J.T."/>
            <person name="Ye R.Z."/>
            <person name="Que T.C."/>
            <person name="Du C.H."/>
            <person name="Zhou Y.H."/>
            <person name="Cheng J.X."/>
            <person name="Dai P.F."/>
            <person name="Guo W.B."/>
            <person name="Han X.H."/>
            <person name="Huang E.J."/>
            <person name="Li L.F."/>
            <person name="Wei W."/>
            <person name="Gao Y.C."/>
            <person name="Liu J.Z."/>
            <person name="Shao H.Z."/>
            <person name="Wang X."/>
            <person name="Wang C.C."/>
            <person name="Yang T.C."/>
            <person name="Huo Q.B."/>
            <person name="Li W."/>
            <person name="Chen H.Y."/>
            <person name="Chen S.E."/>
            <person name="Zhou L.G."/>
            <person name="Ni X.B."/>
            <person name="Tian J.H."/>
            <person name="Sheng Y."/>
            <person name="Liu T."/>
            <person name="Pan Y.S."/>
            <person name="Xia L.Y."/>
            <person name="Li J."/>
            <person name="Zhao F."/>
            <person name="Cao W.C."/>
        </authorList>
    </citation>
    <scope>NUCLEOTIDE SEQUENCE</scope>
    <source>
        <strain evidence="2">Rsan-2018</strain>
    </source>
</reference>
<accession>A0A9D4SUC1</accession>
<evidence type="ECO:0000313" key="2">
    <source>
        <dbReference type="EMBL" id="KAH7947492.1"/>
    </source>
</evidence>
<evidence type="ECO:0000256" key="1">
    <source>
        <dbReference type="SAM" id="Phobius"/>
    </source>
</evidence>
<protein>
    <recommendedName>
        <fullName evidence="4">Transmembrane protein</fullName>
    </recommendedName>
</protein>
<comment type="caution">
    <text evidence="2">The sequence shown here is derived from an EMBL/GenBank/DDBJ whole genome shotgun (WGS) entry which is preliminary data.</text>
</comment>
<dbReference type="EMBL" id="JABSTV010001252">
    <property type="protein sequence ID" value="KAH7947492.1"/>
    <property type="molecule type" value="Genomic_DNA"/>
</dbReference>
<feature type="transmembrane region" description="Helical" evidence="1">
    <location>
        <begin position="20"/>
        <end position="41"/>
    </location>
</feature>